<feature type="region of interest" description="Disordered" evidence="1">
    <location>
        <begin position="1"/>
        <end position="62"/>
    </location>
</feature>
<dbReference type="OrthoDB" id="2086138at2"/>
<keyword evidence="4" id="KW-1185">Reference proteome</keyword>
<reference evidence="3" key="1">
    <citation type="submission" date="2018-07" db="EMBL/GenBank/DDBJ databases">
        <title>Genomic Encyclopedia of Type Strains, Phase IV (KMG-IV): sequencing the most valuable type-strain genomes for metagenomic binning, comparative biology and taxonomic classification.</title>
        <authorList>
            <person name="Goeker M."/>
        </authorList>
    </citation>
    <scope>NUCLEOTIDE SEQUENCE [LARGE SCALE GENOMIC DNA]</scope>
    <source>
        <strain evidence="3">DSM 26725</strain>
    </source>
</reference>
<name>A0A3D9FL80_9SPHN</name>
<proteinExistence type="predicted"/>
<evidence type="ECO:0000259" key="2">
    <source>
        <dbReference type="Pfam" id="PF18932"/>
    </source>
</evidence>
<evidence type="ECO:0000256" key="1">
    <source>
        <dbReference type="SAM" id="MobiDB-lite"/>
    </source>
</evidence>
<organism evidence="3 4">
    <name type="scientific">Parasphingopyxis lamellibrachiae</name>
    <dbReference type="NCBI Taxonomy" id="680125"/>
    <lineage>
        <taxon>Bacteria</taxon>
        <taxon>Pseudomonadati</taxon>
        <taxon>Pseudomonadota</taxon>
        <taxon>Alphaproteobacteria</taxon>
        <taxon>Sphingomonadales</taxon>
        <taxon>Sphingomonadaceae</taxon>
        <taxon>Parasphingopyxis</taxon>
    </lineage>
</organism>
<dbReference type="RefSeq" id="WP_116234599.1">
    <property type="nucleotide sequence ID" value="NZ_QRDP01000002.1"/>
</dbReference>
<feature type="domain" description="DUF5681" evidence="2">
    <location>
        <begin position="18"/>
        <end position="91"/>
    </location>
</feature>
<feature type="compositionally biased region" description="Polar residues" evidence="1">
    <location>
        <begin position="49"/>
        <end position="62"/>
    </location>
</feature>
<comment type="caution">
    <text evidence="3">The sequence shown here is derived from an EMBL/GenBank/DDBJ whole genome shotgun (WGS) entry which is preliminary data.</text>
</comment>
<accession>A0A3D9FL80</accession>
<dbReference type="InterPro" id="IPR043736">
    <property type="entry name" value="DUF5681"/>
</dbReference>
<dbReference type="Pfam" id="PF18932">
    <property type="entry name" value="DUF5681"/>
    <property type="match status" value="1"/>
</dbReference>
<sequence>MANKKRRRPVGYGNPPVEHQFGPGQSGNPGGRPPGAKSLKTVLAEEQSQRVSATDSQGKTRSYSKLQLVVKRLIEKAAKGDVRAIAKLIELNIQVFGIEDGTERKAHADRRDGDIIEDYLQRRINEELARRSNADGEGQ</sequence>
<dbReference type="EMBL" id="QRDP01000002">
    <property type="protein sequence ID" value="RED18871.1"/>
    <property type="molecule type" value="Genomic_DNA"/>
</dbReference>
<gene>
    <name evidence="3" type="ORF">DFR46_0005</name>
</gene>
<dbReference type="Proteomes" id="UP000256310">
    <property type="component" value="Unassembled WGS sequence"/>
</dbReference>
<evidence type="ECO:0000313" key="3">
    <source>
        <dbReference type="EMBL" id="RED18871.1"/>
    </source>
</evidence>
<protein>
    <recommendedName>
        <fullName evidence="2">DUF5681 domain-containing protein</fullName>
    </recommendedName>
</protein>
<evidence type="ECO:0000313" key="4">
    <source>
        <dbReference type="Proteomes" id="UP000256310"/>
    </source>
</evidence>
<dbReference type="AlphaFoldDB" id="A0A3D9FL80"/>